<evidence type="ECO:0000259" key="6">
    <source>
        <dbReference type="Pfam" id="PF03931"/>
    </source>
</evidence>
<protein>
    <recommendedName>
        <fullName evidence="4">SKP1-like protein</fullName>
    </recommendedName>
</protein>
<evidence type="ECO:0000313" key="8">
    <source>
        <dbReference type="Proteomes" id="UP001054889"/>
    </source>
</evidence>
<dbReference type="Pfam" id="PF01466">
    <property type="entry name" value="Skp1"/>
    <property type="match status" value="1"/>
</dbReference>
<organism evidence="7 8">
    <name type="scientific">Eleusine coracana subsp. coracana</name>
    <dbReference type="NCBI Taxonomy" id="191504"/>
    <lineage>
        <taxon>Eukaryota</taxon>
        <taxon>Viridiplantae</taxon>
        <taxon>Streptophyta</taxon>
        <taxon>Embryophyta</taxon>
        <taxon>Tracheophyta</taxon>
        <taxon>Spermatophyta</taxon>
        <taxon>Magnoliopsida</taxon>
        <taxon>Liliopsida</taxon>
        <taxon>Poales</taxon>
        <taxon>Poaceae</taxon>
        <taxon>PACMAD clade</taxon>
        <taxon>Chloridoideae</taxon>
        <taxon>Cynodonteae</taxon>
        <taxon>Eleusininae</taxon>
        <taxon>Eleusine</taxon>
    </lineage>
</organism>
<reference evidence="7" key="1">
    <citation type="journal article" date="2018" name="DNA Res.">
        <title>Multiple hybrid de novo genome assembly of finger millet, an orphan allotetraploid crop.</title>
        <authorList>
            <person name="Hatakeyama M."/>
            <person name="Aluri S."/>
            <person name="Balachadran M.T."/>
            <person name="Sivarajan S.R."/>
            <person name="Patrignani A."/>
            <person name="Gruter S."/>
            <person name="Poveda L."/>
            <person name="Shimizu-Inatsugi R."/>
            <person name="Baeten J."/>
            <person name="Francoijs K.J."/>
            <person name="Nataraja K.N."/>
            <person name="Reddy Y.A.N."/>
            <person name="Phadnis S."/>
            <person name="Ravikumar R.L."/>
            <person name="Schlapbach R."/>
            <person name="Sreeman S.M."/>
            <person name="Shimizu K.K."/>
        </authorList>
    </citation>
    <scope>NUCLEOTIDE SEQUENCE</scope>
</reference>
<dbReference type="EMBL" id="BQKI01000018">
    <property type="protein sequence ID" value="GJN10964.1"/>
    <property type="molecule type" value="Genomic_DNA"/>
</dbReference>
<dbReference type="SMART" id="SM00512">
    <property type="entry name" value="Skp1"/>
    <property type="match status" value="1"/>
</dbReference>
<dbReference type="Gene3D" id="3.30.710.10">
    <property type="entry name" value="Potassium Channel Kv1.1, Chain A"/>
    <property type="match status" value="1"/>
</dbReference>
<dbReference type="GO" id="GO:0016567">
    <property type="term" value="P:protein ubiquitination"/>
    <property type="evidence" value="ECO:0007669"/>
    <property type="project" value="UniProtKB-UniRule"/>
</dbReference>
<dbReference type="InterPro" id="IPR011333">
    <property type="entry name" value="SKP1/BTB/POZ_sf"/>
</dbReference>
<dbReference type="GO" id="GO:0009867">
    <property type="term" value="P:jasmonic acid mediated signaling pathway"/>
    <property type="evidence" value="ECO:0007669"/>
    <property type="project" value="UniProtKB-ARBA"/>
</dbReference>
<dbReference type="AlphaFoldDB" id="A0AAV5DIQ7"/>
<comment type="subunit">
    <text evidence="4">Part of a SCF (SKP1-cullin-F-box) protein ligase complex.</text>
</comment>
<gene>
    <name evidence="7" type="primary">ga29114</name>
    <name evidence="7" type="ORF">PR202_ga29114</name>
</gene>
<sequence>MAADGEKGEAAAAEKEVTGGRTITLKSNYEKPVEFEITEEAARLSGLLSGMIKTGRTAGGVRLNEIAAATLEKVVAYLNKHAEAGDDAVRAEDLKKWDAAFLDSLGGGRDDPLFDVILAANYLHIDGLLDAGCKRIADMMKGKTTAEIRDTFNIPDDFTPEEKVNPMNCSV</sequence>
<dbReference type="InterPro" id="IPR036296">
    <property type="entry name" value="SKP1-like_dim_sf"/>
</dbReference>
<dbReference type="PIRSF" id="PIRSF028729">
    <property type="entry name" value="E3_ubiquit_lig_SCF_Skp"/>
    <property type="match status" value="1"/>
</dbReference>
<comment type="function">
    <text evidence="4">Involved in ubiquitination and subsequent proteasomal degradation of target proteins. Together with CUL1, RBX1 and a F-box protein, it forms a SCF E3 ubiquitin ligase complex. The functional specificity of this complex depends on the type of F-box protein. In the SCF complex, it serves as an adapter that links the F-box protein to CUL1.</text>
</comment>
<dbReference type="PANTHER" id="PTHR11165">
    <property type="entry name" value="SKP1"/>
    <property type="match status" value="1"/>
</dbReference>
<dbReference type="Proteomes" id="UP001054889">
    <property type="component" value="Unassembled WGS sequence"/>
</dbReference>
<comment type="similarity">
    <text evidence="2 4">Belongs to the SKP1 family.</text>
</comment>
<dbReference type="SUPFAM" id="SSF81382">
    <property type="entry name" value="Skp1 dimerisation domain-like"/>
    <property type="match status" value="1"/>
</dbReference>
<dbReference type="GO" id="GO:0006511">
    <property type="term" value="P:ubiquitin-dependent protein catabolic process"/>
    <property type="evidence" value="ECO:0007669"/>
    <property type="project" value="InterPro"/>
</dbReference>
<dbReference type="InterPro" id="IPR001232">
    <property type="entry name" value="SKP1-like"/>
</dbReference>
<evidence type="ECO:0000256" key="3">
    <source>
        <dbReference type="ARBA" id="ARBA00022786"/>
    </source>
</evidence>
<feature type="domain" description="SKP1 component dimerisation" evidence="5">
    <location>
        <begin position="127"/>
        <end position="163"/>
    </location>
</feature>
<evidence type="ECO:0000313" key="7">
    <source>
        <dbReference type="EMBL" id="GJN10964.1"/>
    </source>
</evidence>
<feature type="domain" description="SKP1 component POZ" evidence="6">
    <location>
        <begin position="23"/>
        <end position="82"/>
    </location>
</feature>
<evidence type="ECO:0000256" key="1">
    <source>
        <dbReference type="ARBA" id="ARBA00004906"/>
    </source>
</evidence>
<dbReference type="Pfam" id="PF03931">
    <property type="entry name" value="Skp1_POZ"/>
    <property type="match status" value="1"/>
</dbReference>
<dbReference type="InterPro" id="IPR016897">
    <property type="entry name" value="SKP1"/>
</dbReference>
<evidence type="ECO:0000256" key="2">
    <source>
        <dbReference type="ARBA" id="ARBA00009993"/>
    </source>
</evidence>
<evidence type="ECO:0000256" key="4">
    <source>
        <dbReference type="PIRNR" id="PIRNR028729"/>
    </source>
</evidence>
<keyword evidence="3 4" id="KW-0833">Ubl conjugation pathway</keyword>
<evidence type="ECO:0000259" key="5">
    <source>
        <dbReference type="Pfam" id="PF01466"/>
    </source>
</evidence>
<dbReference type="SUPFAM" id="SSF54695">
    <property type="entry name" value="POZ domain"/>
    <property type="match status" value="1"/>
</dbReference>
<keyword evidence="8" id="KW-1185">Reference proteome</keyword>
<reference evidence="7" key="2">
    <citation type="submission" date="2021-12" db="EMBL/GenBank/DDBJ databases">
        <title>Resequencing data analysis of finger millet.</title>
        <authorList>
            <person name="Hatakeyama M."/>
            <person name="Aluri S."/>
            <person name="Balachadran M.T."/>
            <person name="Sivarajan S.R."/>
            <person name="Poveda L."/>
            <person name="Shimizu-Inatsugi R."/>
            <person name="Schlapbach R."/>
            <person name="Sreeman S.M."/>
            <person name="Shimizu K.K."/>
        </authorList>
    </citation>
    <scope>NUCLEOTIDE SEQUENCE</scope>
</reference>
<proteinExistence type="inferred from homology"/>
<comment type="pathway">
    <text evidence="1 4">Protein modification; protein ubiquitination.</text>
</comment>
<dbReference type="InterPro" id="IPR016072">
    <property type="entry name" value="Skp1_comp_dimer"/>
</dbReference>
<name>A0AAV5DIQ7_ELECO</name>
<dbReference type="InterPro" id="IPR016073">
    <property type="entry name" value="Skp1_comp_POZ"/>
</dbReference>
<comment type="caution">
    <text evidence="7">The sequence shown here is derived from an EMBL/GenBank/DDBJ whole genome shotgun (WGS) entry which is preliminary data.</text>
</comment>
<accession>A0AAV5DIQ7</accession>